<evidence type="ECO:0000256" key="3">
    <source>
        <dbReference type="ARBA" id="ARBA00023125"/>
    </source>
</evidence>
<keyword evidence="2" id="KW-0229">DNA integration</keyword>
<dbReference type="Proteomes" id="UP001163036">
    <property type="component" value="Chromosome 1"/>
</dbReference>
<evidence type="ECO:0000256" key="4">
    <source>
        <dbReference type="ARBA" id="ARBA00023172"/>
    </source>
</evidence>
<keyword evidence="3" id="KW-0238">DNA-binding</keyword>
<dbReference type="Gene3D" id="1.10.443.10">
    <property type="entry name" value="Intergrase catalytic core"/>
    <property type="match status" value="1"/>
</dbReference>
<dbReference type="PROSITE" id="PS51898">
    <property type="entry name" value="TYR_RECOMBINASE"/>
    <property type="match status" value="1"/>
</dbReference>
<dbReference type="InterPro" id="IPR011010">
    <property type="entry name" value="DNA_brk_join_enz"/>
</dbReference>
<protein>
    <submittedName>
        <fullName evidence="6">Site-specific integrase</fullName>
    </submittedName>
</protein>
<dbReference type="EMBL" id="CP097355">
    <property type="protein sequence ID" value="UYV25847.1"/>
    <property type="molecule type" value="Genomic_DNA"/>
</dbReference>
<dbReference type="PANTHER" id="PTHR30349">
    <property type="entry name" value="PHAGE INTEGRASE-RELATED"/>
    <property type="match status" value="1"/>
</dbReference>
<dbReference type="GO" id="GO:0003677">
    <property type="term" value="F:DNA binding"/>
    <property type="evidence" value="ECO:0007669"/>
    <property type="project" value="UniProtKB-KW"/>
</dbReference>
<dbReference type="InterPro" id="IPR013762">
    <property type="entry name" value="Integrase-like_cat_sf"/>
</dbReference>
<evidence type="ECO:0000256" key="1">
    <source>
        <dbReference type="ARBA" id="ARBA00008857"/>
    </source>
</evidence>
<evidence type="ECO:0000313" key="6">
    <source>
        <dbReference type="EMBL" id="UYV25847.1"/>
    </source>
</evidence>
<evidence type="ECO:0000313" key="7">
    <source>
        <dbReference type="Proteomes" id="UP001163036"/>
    </source>
</evidence>
<name>A0AA46UHL2_VIBPH</name>
<dbReference type="Pfam" id="PF00589">
    <property type="entry name" value="Phage_integrase"/>
    <property type="match status" value="1"/>
</dbReference>
<dbReference type="GO" id="GO:0015074">
    <property type="term" value="P:DNA integration"/>
    <property type="evidence" value="ECO:0007669"/>
    <property type="project" value="UniProtKB-KW"/>
</dbReference>
<comment type="similarity">
    <text evidence="1">Belongs to the 'phage' integrase family.</text>
</comment>
<dbReference type="Gene3D" id="1.10.150.130">
    <property type="match status" value="1"/>
</dbReference>
<sequence length="538" mass="62256">MRALKLETSIREKMMSLKIKNSPLTRENLLAQSSFCALTARYAIKLALEPLSAAYAENFDSAQDIINNWPIANHAFKGDSSSLAIDSTSIYDMTYSIEQTATLYLDLNFDTEYKDAIYYQALAVFKEIFKIKRKAKIHFDNAEYDECRNCMQLLQHFITSEKHKELDKKIDSNSKVEQPKTQSEVIEHNQNIHSKSGISLTLIDVVKKYNHEKSNSVSNSTSEATLKKITLVSSILKNKIIDKIDRDDAIFVRSQLAEFPSNVTKYKEFHGKTVPEIIEINNILKKPTLSNSTISDYLQKTSTIIKYAIRHQYLNYNAFEGISVTKKNKKISEQRNAYSREDIEKILSTEIHTSLKFKKPSHYWLPLLGCYTGARLNELCQLHADDINLYDGIWCFNISDEKDNQKLKTLSSKRIVPIHSRLIELGFIEYAKSFNERIFPELTYSEKHNYGGAASKWFGRLKTKLGFKRGHDFHSFRHTVIDFYKQETDVEQRFVMGIVGHENGSITFDRYGKDFKAEHLKKYIELIDWDLSNVKPFN</sequence>
<proteinExistence type="inferred from homology"/>
<dbReference type="AlphaFoldDB" id="A0AA46UHL2"/>
<dbReference type="SUPFAM" id="SSF56349">
    <property type="entry name" value="DNA breaking-rejoining enzymes"/>
    <property type="match status" value="1"/>
</dbReference>
<keyword evidence="4" id="KW-0233">DNA recombination</keyword>
<reference evidence="6" key="1">
    <citation type="submission" date="2022-05" db="EMBL/GenBank/DDBJ databases">
        <title>Megaplasmid of Vibrio parahaemolyticus.</title>
        <authorList>
            <person name="Strauch E."/>
            <person name="Borowiak M."/>
        </authorList>
    </citation>
    <scope>NUCLEOTIDE SEQUENCE</scope>
    <source>
        <strain evidence="6">16-VB00198</strain>
    </source>
</reference>
<dbReference type="InterPro" id="IPR050090">
    <property type="entry name" value="Tyrosine_recombinase_XerCD"/>
</dbReference>
<evidence type="ECO:0000256" key="2">
    <source>
        <dbReference type="ARBA" id="ARBA00022908"/>
    </source>
</evidence>
<evidence type="ECO:0000259" key="5">
    <source>
        <dbReference type="PROSITE" id="PS51898"/>
    </source>
</evidence>
<gene>
    <name evidence="6" type="ORF">M5598_12525</name>
</gene>
<dbReference type="PANTHER" id="PTHR30349:SF41">
    <property type="entry name" value="INTEGRASE_RECOMBINASE PROTEIN MJ0367-RELATED"/>
    <property type="match status" value="1"/>
</dbReference>
<dbReference type="InterPro" id="IPR002104">
    <property type="entry name" value="Integrase_catalytic"/>
</dbReference>
<dbReference type="GO" id="GO:0006310">
    <property type="term" value="P:DNA recombination"/>
    <property type="evidence" value="ECO:0007669"/>
    <property type="project" value="UniProtKB-KW"/>
</dbReference>
<dbReference type="CDD" id="cd01184">
    <property type="entry name" value="INT_C_like_1"/>
    <property type="match status" value="1"/>
</dbReference>
<organism evidence="6 7">
    <name type="scientific">Vibrio parahaemolyticus</name>
    <dbReference type="NCBI Taxonomy" id="670"/>
    <lineage>
        <taxon>Bacteria</taxon>
        <taxon>Pseudomonadati</taxon>
        <taxon>Pseudomonadota</taxon>
        <taxon>Gammaproteobacteria</taxon>
        <taxon>Vibrionales</taxon>
        <taxon>Vibrionaceae</taxon>
        <taxon>Vibrio</taxon>
    </lineage>
</organism>
<accession>A0AA46UHL2</accession>
<dbReference type="InterPro" id="IPR010998">
    <property type="entry name" value="Integrase_recombinase_N"/>
</dbReference>
<feature type="domain" description="Tyr recombinase" evidence="5">
    <location>
        <begin position="333"/>
        <end position="525"/>
    </location>
</feature>